<dbReference type="KEGG" id="ehx:EMIHUDRAFT_222312"/>
<organism evidence="1 2">
    <name type="scientific">Emiliania huxleyi (strain CCMP1516)</name>
    <dbReference type="NCBI Taxonomy" id="280463"/>
    <lineage>
        <taxon>Eukaryota</taxon>
        <taxon>Haptista</taxon>
        <taxon>Haptophyta</taxon>
        <taxon>Prymnesiophyceae</taxon>
        <taxon>Isochrysidales</taxon>
        <taxon>Noelaerhabdaceae</taxon>
        <taxon>Emiliania</taxon>
    </lineage>
</organism>
<sequence length="624" mass="66234">MSDHNTIGIGDAAGFLSMTLKAVSQDTLKRKLEEIQAENALLKSHAAVLLARLAVAQPVPSWSTSGPGGGAAALVALLSGEDMLHNASGGSLYLNESQTALLVPWLALFATLGKFACVPPQPEMAQAACEMAKHLLKTGQISYSDPSPLHVLRSYTTVIAVVESWKPKDDAHVVFSAADIRPDFYSEMPAGTPHWVPTMLKTTDPEPRMCTSGASAGLGCLEAMGGQPIATPVPPGSNASSSLCVFNWQPGFKITSDQECTGVQRPEDAHNQSLSDSFYFPFFSLVFFSPARMVVVFKSARLREAVLDYAAANSVKLFKLSDKSLLVITGISKALVYENGGSAAYFAFFPARDAPVTVRFAPGCSRVGFGESSGALRLHYAMQLPRALLGLQMSHLTCSSPCFSIVDADGSVMRELFGASTRRAASAASAVRFSPRATAALSPLRSLTRLSVSLPGKHPDDCPCGNCGKHPDDCPCGVCRGHTRGGGWQAGGSRDAAAAQAADFAVINARAAADAELTEEEKFYRKLNAVIAKGETLEKGAKDWPRSRKMDMAILREVKKQAKRKAGGARPMTPWKAIAGVLFELKAPAGSSDAPFATDALGANLFPRTLNIESRFAALFGQNC</sequence>
<keyword evidence="2" id="KW-1185">Reference proteome</keyword>
<reference evidence="1" key="2">
    <citation type="submission" date="2024-10" db="UniProtKB">
        <authorList>
            <consortium name="EnsemblProtists"/>
        </authorList>
    </citation>
    <scope>IDENTIFICATION</scope>
</reference>
<name>A0A0D3KYS1_EMIH1</name>
<proteinExistence type="predicted"/>
<reference evidence="2" key="1">
    <citation type="journal article" date="2013" name="Nature">
        <title>Pan genome of the phytoplankton Emiliania underpins its global distribution.</title>
        <authorList>
            <person name="Read B.A."/>
            <person name="Kegel J."/>
            <person name="Klute M.J."/>
            <person name="Kuo A."/>
            <person name="Lefebvre S.C."/>
            <person name="Maumus F."/>
            <person name="Mayer C."/>
            <person name="Miller J."/>
            <person name="Monier A."/>
            <person name="Salamov A."/>
            <person name="Young J."/>
            <person name="Aguilar M."/>
            <person name="Claverie J.M."/>
            <person name="Frickenhaus S."/>
            <person name="Gonzalez K."/>
            <person name="Herman E.K."/>
            <person name="Lin Y.C."/>
            <person name="Napier J."/>
            <person name="Ogata H."/>
            <person name="Sarno A.F."/>
            <person name="Shmutz J."/>
            <person name="Schroeder D."/>
            <person name="de Vargas C."/>
            <person name="Verret F."/>
            <person name="von Dassow P."/>
            <person name="Valentin K."/>
            <person name="Van de Peer Y."/>
            <person name="Wheeler G."/>
            <person name="Dacks J.B."/>
            <person name="Delwiche C.F."/>
            <person name="Dyhrman S.T."/>
            <person name="Glockner G."/>
            <person name="John U."/>
            <person name="Richards T."/>
            <person name="Worden A.Z."/>
            <person name="Zhang X."/>
            <person name="Grigoriev I.V."/>
            <person name="Allen A.E."/>
            <person name="Bidle K."/>
            <person name="Borodovsky M."/>
            <person name="Bowler C."/>
            <person name="Brownlee C."/>
            <person name="Cock J.M."/>
            <person name="Elias M."/>
            <person name="Gladyshev V.N."/>
            <person name="Groth M."/>
            <person name="Guda C."/>
            <person name="Hadaegh A."/>
            <person name="Iglesias-Rodriguez M.D."/>
            <person name="Jenkins J."/>
            <person name="Jones B.M."/>
            <person name="Lawson T."/>
            <person name="Leese F."/>
            <person name="Lindquist E."/>
            <person name="Lobanov A."/>
            <person name="Lomsadze A."/>
            <person name="Malik S.B."/>
            <person name="Marsh M.E."/>
            <person name="Mackinder L."/>
            <person name="Mock T."/>
            <person name="Mueller-Roeber B."/>
            <person name="Pagarete A."/>
            <person name="Parker M."/>
            <person name="Probert I."/>
            <person name="Quesneville H."/>
            <person name="Raines C."/>
            <person name="Rensing S.A."/>
            <person name="Riano-Pachon D.M."/>
            <person name="Richier S."/>
            <person name="Rokitta S."/>
            <person name="Shiraiwa Y."/>
            <person name="Soanes D.M."/>
            <person name="van der Giezen M."/>
            <person name="Wahlund T.M."/>
            <person name="Williams B."/>
            <person name="Wilson W."/>
            <person name="Wolfe G."/>
            <person name="Wurch L.L."/>
        </authorList>
    </citation>
    <scope>NUCLEOTIDE SEQUENCE</scope>
</reference>
<accession>A0A0D3KYS1</accession>
<dbReference type="Proteomes" id="UP000013827">
    <property type="component" value="Unassembled WGS sequence"/>
</dbReference>
<dbReference type="AlphaFoldDB" id="A0A0D3KYS1"/>
<evidence type="ECO:0000313" key="2">
    <source>
        <dbReference type="Proteomes" id="UP000013827"/>
    </source>
</evidence>
<dbReference type="EnsemblProtists" id="EOD40906">
    <property type="protein sequence ID" value="EOD40906"/>
    <property type="gene ID" value="EMIHUDRAFT_222312"/>
</dbReference>
<evidence type="ECO:0000313" key="1">
    <source>
        <dbReference type="EnsemblProtists" id="EOD40906"/>
    </source>
</evidence>
<dbReference type="GeneID" id="17286176"/>
<dbReference type="PaxDb" id="2903-EOD40906"/>
<protein>
    <submittedName>
        <fullName evidence="1">Uncharacterized protein</fullName>
    </submittedName>
</protein>
<dbReference type="RefSeq" id="XP_005793335.1">
    <property type="nucleotide sequence ID" value="XM_005793278.1"/>
</dbReference>
<dbReference type="HOGENOM" id="CLU_438351_0_0_1"/>